<dbReference type="EMBL" id="CP108253">
    <property type="protein sequence ID" value="WTU43956.1"/>
    <property type="molecule type" value="Genomic_DNA"/>
</dbReference>
<dbReference type="InterPro" id="IPR016181">
    <property type="entry name" value="Acyl_CoA_acyltransferase"/>
</dbReference>
<evidence type="ECO:0000259" key="1">
    <source>
        <dbReference type="PROSITE" id="PS51186"/>
    </source>
</evidence>
<dbReference type="InterPro" id="IPR000182">
    <property type="entry name" value="GNAT_dom"/>
</dbReference>
<sequence length="258" mass="28358">MDKEEVLALFDRQMRETSLPDGPVARIERAGRIVRHVGPDPVWNGVLWSDLDEECADREIAEQVRHFASLHREFEWKLYAHDTPGDLGERLLAAGFTAEPAEALMVAESKDQMGAVELPEGVELVPVTDKAGVALMTAVHEQAFGKDSSRLARRIELQLTEAPDTLVAVVAMADGVPVCAARMELIPGTEFAGLWGGGTAEAWRGKGIYRALVSYRARVAAERGYRFLQVDASDQSAPILHRLGFSRLSTTTPYVHQP</sequence>
<dbReference type="SUPFAM" id="SSF55729">
    <property type="entry name" value="Acyl-CoA N-acyltransferases (Nat)"/>
    <property type="match status" value="1"/>
</dbReference>
<dbReference type="PROSITE" id="PS51186">
    <property type="entry name" value="GNAT"/>
    <property type="match status" value="1"/>
</dbReference>
<protein>
    <submittedName>
        <fullName evidence="2">GNAT family N-acetyltransferase</fullName>
    </submittedName>
</protein>
<dbReference type="CDD" id="cd04301">
    <property type="entry name" value="NAT_SF"/>
    <property type="match status" value="1"/>
</dbReference>
<dbReference type="AlphaFoldDB" id="A0AAU2H9M6"/>
<gene>
    <name evidence="2" type="ORF">OHV25_32440</name>
</gene>
<reference evidence="2" key="1">
    <citation type="submission" date="2022-10" db="EMBL/GenBank/DDBJ databases">
        <title>The complete genomes of actinobacterial strains from the NBC collection.</title>
        <authorList>
            <person name="Joergensen T.S."/>
            <person name="Alvarez Arevalo M."/>
            <person name="Sterndorff E.B."/>
            <person name="Faurdal D."/>
            <person name="Vuksanovic O."/>
            <person name="Mourched A.-S."/>
            <person name="Charusanti P."/>
            <person name="Shaw S."/>
            <person name="Blin K."/>
            <person name="Weber T."/>
        </authorList>
    </citation>
    <scope>NUCLEOTIDE SEQUENCE</scope>
    <source>
        <strain evidence="2">NBC_00060</strain>
    </source>
</reference>
<proteinExistence type="predicted"/>
<dbReference type="Gene3D" id="3.40.630.30">
    <property type="match status" value="1"/>
</dbReference>
<dbReference type="GO" id="GO:0016747">
    <property type="term" value="F:acyltransferase activity, transferring groups other than amino-acyl groups"/>
    <property type="evidence" value="ECO:0007669"/>
    <property type="project" value="InterPro"/>
</dbReference>
<name>A0AAU2H9M6_9ACTN</name>
<dbReference type="Pfam" id="PF00583">
    <property type="entry name" value="Acetyltransf_1"/>
    <property type="match status" value="1"/>
</dbReference>
<evidence type="ECO:0000313" key="2">
    <source>
        <dbReference type="EMBL" id="WTU43956.1"/>
    </source>
</evidence>
<organism evidence="2">
    <name type="scientific">Streptomyces sp. NBC_00060</name>
    <dbReference type="NCBI Taxonomy" id="2975636"/>
    <lineage>
        <taxon>Bacteria</taxon>
        <taxon>Bacillati</taxon>
        <taxon>Actinomycetota</taxon>
        <taxon>Actinomycetes</taxon>
        <taxon>Kitasatosporales</taxon>
        <taxon>Streptomycetaceae</taxon>
        <taxon>Streptomyces</taxon>
    </lineage>
</organism>
<accession>A0AAU2H9M6</accession>
<feature type="domain" description="N-acetyltransferase" evidence="1">
    <location>
        <begin position="122"/>
        <end position="258"/>
    </location>
</feature>